<protein>
    <submittedName>
        <fullName evidence="1">Uncharacterized protein</fullName>
    </submittedName>
</protein>
<gene>
    <name evidence="1" type="ORF">BDA99DRAFT_272927</name>
</gene>
<dbReference type="AlphaFoldDB" id="A0AAD5K7J4"/>
<evidence type="ECO:0000313" key="2">
    <source>
        <dbReference type="Proteomes" id="UP001209540"/>
    </source>
</evidence>
<reference evidence="1" key="1">
    <citation type="journal article" date="2022" name="IScience">
        <title>Evolution of zygomycete secretomes and the origins of terrestrial fungal ecologies.</title>
        <authorList>
            <person name="Chang Y."/>
            <person name="Wang Y."/>
            <person name="Mondo S."/>
            <person name="Ahrendt S."/>
            <person name="Andreopoulos W."/>
            <person name="Barry K."/>
            <person name="Beard J."/>
            <person name="Benny G.L."/>
            <person name="Blankenship S."/>
            <person name="Bonito G."/>
            <person name="Cuomo C."/>
            <person name="Desiro A."/>
            <person name="Gervers K.A."/>
            <person name="Hundley H."/>
            <person name="Kuo A."/>
            <person name="LaButti K."/>
            <person name="Lang B.F."/>
            <person name="Lipzen A."/>
            <person name="O'Donnell K."/>
            <person name="Pangilinan J."/>
            <person name="Reynolds N."/>
            <person name="Sandor L."/>
            <person name="Smith M.E."/>
            <person name="Tsang A."/>
            <person name="Grigoriev I.V."/>
            <person name="Stajich J.E."/>
            <person name="Spatafora J.W."/>
        </authorList>
    </citation>
    <scope>NUCLEOTIDE SEQUENCE</scope>
    <source>
        <strain evidence="1">RSA 2281</strain>
    </source>
</reference>
<dbReference type="EMBL" id="JAIXMP010000005">
    <property type="protein sequence ID" value="KAI9272665.1"/>
    <property type="molecule type" value="Genomic_DNA"/>
</dbReference>
<sequence length="185" mass="21859">MNHTHVEFVRNNCLDPTGFEPVKFFSHFQFKTSAREFATNVLKEVVESLKNDSDEQIVAWAERFSKYNYQVLETTFIDEYWLSVSARSTETMQRLVTEQQSQYKWSAFTKEKYEATQKKRKTRHHNEQQEAPKTSRIMDLKLLDEISQDKVTVSWTDKSLGNILKEYTKAFVNSQVDQDFHGLIL</sequence>
<organism evidence="1 2">
    <name type="scientific">Phascolomyces articulosus</name>
    <dbReference type="NCBI Taxonomy" id="60185"/>
    <lineage>
        <taxon>Eukaryota</taxon>
        <taxon>Fungi</taxon>
        <taxon>Fungi incertae sedis</taxon>
        <taxon>Mucoromycota</taxon>
        <taxon>Mucoromycotina</taxon>
        <taxon>Mucoromycetes</taxon>
        <taxon>Mucorales</taxon>
        <taxon>Lichtheimiaceae</taxon>
        <taxon>Phascolomyces</taxon>
    </lineage>
</organism>
<name>A0AAD5K7J4_9FUNG</name>
<dbReference type="Proteomes" id="UP001209540">
    <property type="component" value="Unassembled WGS sequence"/>
</dbReference>
<comment type="caution">
    <text evidence="1">The sequence shown here is derived from an EMBL/GenBank/DDBJ whole genome shotgun (WGS) entry which is preliminary data.</text>
</comment>
<proteinExistence type="predicted"/>
<keyword evidence="2" id="KW-1185">Reference proteome</keyword>
<evidence type="ECO:0000313" key="1">
    <source>
        <dbReference type="EMBL" id="KAI9272665.1"/>
    </source>
</evidence>
<reference evidence="1" key="2">
    <citation type="submission" date="2023-02" db="EMBL/GenBank/DDBJ databases">
        <authorList>
            <consortium name="DOE Joint Genome Institute"/>
            <person name="Mondo S.J."/>
            <person name="Chang Y."/>
            <person name="Wang Y."/>
            <person name="Ahrendt S."/>
            <person name="Andreopoulos W."/>
            <person name="Barry K."/>
            <person name="Beard J."/>
            <person name="Benny G.L."/>
            <person name="Blankenship S."/>
            <person name="Bonito G."/>
            <person name="Cuomo C."/>
            <person name="Desiro A."/>
            <person name="Gervers K.A."/>
            <person name="Hundley H."/>
            <person name="Kuo A."/>
            <person name="LaButti K."/>
            <person name="Lang B.F."/>
            <person name="Lipzen A."/>
            <person name="O'Donnell K."/>
            <person name="Pangilinan J."/>
            <person name="Reynolds N."/>
            <person name="Sandor L."/>
            <person name="Smith M.W."/>
            <person name="Tsang A."/>
            <person name="Grigoriev I.V."/>
            <person name="Stajich J.E."/>
            <person name="Spatafora J.W."/>
        </authorList>
    </citation>
    <scope>NUCLEOTIDE SEQUENCE</scope>
    <source>
        <strain evidence="1">RSA 2281</strain>
    </source>
</reference>
<accession>A0AAD5K7J4</accession>